<accession>A0A0H5DR98</accession>
<evidence type="ECO:0000313" key="1">
    <source>
        <dbReference type="EMBL" id="CRX39211.1"/>
    </source>
</evidence>
<dbReference type="Proteomes" id="UP000220251">
    <property type="component" value="Unassembled WGS sequence"/>
</dbReference>
<gene>
    <name evidence="1" type="ORF">ELAC_1886</name>
</gene>
<proteinExistence type="predicted"/>
<reference evidence="2" key="1">
    <citation type="submission" date="2015-06" db="EMBL/GenBank/DDBJ databases">
        <authorList>
            <person name="Bertelli C."/>
        </authorList>
    </citation>
    <scope>NUCLEOTIDE SEQUENCE [LARGE SCALE GENOMIC DNA]</scope>
    <source>
        <strain evidence="2">CRIB-30</strain>
    </source>
</reference>
<evidence type="ECO:0000313" key="2">
    <source>
        <dbReference type="Proteomes" id="UP000220251"/>
    </source>
</evidence>
<dbReference type="Pfam" id="PF22752">
    <property type="entry name" value="DUF488-N3i"/>
    <property type="match status" value="1"/>
</dbReference>
<organism evidence="1 2">
    <name type="scientific">Estrella lausannensis</name>
    <dbReference type="NCBI Taxonomy" id="483423"/>
    <lineage>
        <taxon>Bacteria</taxon>
        <taxon>Pseudomonadati</taxon>
        <taxon>Chlamydiota</taxon>
        <taxon>Chlamydiia</taxon>
        <taxon>Parachlamydiales</taxon>
        <taxon>Candidatus Criblamydiaceae</taxon>
        <taxon>Estrella</taxon>
    </lineage>
</organism>
<dbReference type="AlphaFoldDB" id="A0A0H5DR98"/>
<keyword evidence="2" id="KW-1185">Reference proteome</keyword>
<protein>
    <recommendedName>
        <fullName evidence="3">Uroporphyrin-III C-methyltransferase</fullName>
    </recommendedName>
</protein>
<dbReference type="PANTHER" id="PTHR36849">
    <property type="entry name" value="CYTOPLASMIC PROTEIN-RELATED"/>
    <property type="match status" value="1"/>
</dbReference>
<dbReference type="InterPro" id="IPR052552">
    <property type="entry name" value="YeaO-like"/>
</dbReference>
<dbReference type="EMBL" id="CWGJ01000026">
    <property type="protein sequence ID" value="CRX39211.1"/>
    <property type="molecule type" value="Genomic_DNA"/>
</dbReference>
<evidence type="ECO:0008006" key="3">
    <source>
        <dbReference type="Google" id="ProtNLM"/>
    </source>
</evidence>
<sequence>MLKWGAMKSKSSAKMGKLKIKRAYDPPSVDDGVRILVDGLWPRGKTKEEMQLDLWLKSVAPSLDLRKWFSHDPEKWAEFQRKYLSELEANREELNPIVDALKMGAVTLVYGARDQEHNNALCLKQFLERYYHLKSN</sequence>
<dbReference type="PANTHER" id="PTHR36849:SF1">
    <property type="entry name" value="CYTOPLASMIC PROTEIN"/>
    <property type="match status" value="1"/>
</dbReference>
<name>A0A0H5DR98_9BACT</name>